<sequence>MNLIASLRTAARRVFTTQSADALEDKWTPPRLLVTEDVCEETRRGLRSHSPSREDHEGVVYWAGQSLPDESAKAALSVVVPEATTTPGSYDISAVANAAVIDAIHDHDLELVATVHSHPGERTSHSELDSEAAQLPHEGYYSIVVPSYAEDGVRPYTDCGVHVYHDGDFVELDAAVVDERVETLPSAPTYIDTRDR</sequence>
<feature type="domain" description="JAB" evidence="6">
    <location>
        <begin position="52"/>
        <end position="143"/>
    </location>
</feature>
<reference evidence="8" key="1">
    <citation type="submission" date="2016-10" db="EMBL/GenBank/DDBJ databases">
        <authorList>
            <person name="Varghese N."/>
            <person name="Submissions S."/>
        </authorList>
    </citation>
    <scope>NUCLEOTIDE SEQUENCE [LARGE SCALE GENOMIC DNA]</scope>
    <source>
        <strain evidence="8">DC30,IBRC 10041,KCTC 4046</strain>
    </source>
</reference>
<keyword evidence="5" id="KW-0482">Metalloprotease</keyword>
<dbReference type="GO" id="GO:0008237">
    <property type="term" value="F:metallopeptidase activity"/>
    <property type="evidence" value="ECO:0007669"/>
    <property type="project" value="UniProtKB-KW"/>
</dbReference>
<dbReference type="GO" id="GO:0046872">
    <property type="term" value="F:metal ion binding"/>
    <property type="evidence" value="ECO:0007669"/>
    <property type="project" value="UniProtKB-KW"/>
</dbReference>
<organism evidence="7 8">
    <name type="scientific">Halopenitus persicus</name>
    <dbReference type="NCBI Taxonomy" id="1048396"/>
    <lineage>
        <taxon>Archaea</taxon>
        <taxon>Methanobacteriati</taxon>
        <taxon>Methanobacteriota</taxon>
        <taxon>Stenosarchaea group</taxon>
        <taxon>Halobacteria</taxon>
        <taxon>Halobacteriales</taxon>
        <taxon>Haloferacaceae</taxon>
        <taxon>Halopenitus</taxon>
    </lineage>
</organism>
<keyword evidence="8" id="KW-1185">Reference proteome</keyword>
<dbReference type="Gene3D" id="3.40.140.10">
    <property type="entry name" value="Cytidine Deaminase, domain 2"/>
    <property type="match status" value="1"/>
</dbReference>
<protein>
    <submittedName>
        <fullName evidence="7">JAB domain-containing protein</fullName>
    </submittedName>
</protein>
<dbReference type="InterPro" id="IPR028090">
    <property type="entry name" value="JAB_dom_prok"/>
</dbReference>
<name>A0A1H3LFA4_9EURY</name>
<dbReference type="AlphaFoldDB" id="A0A1H3LFA4"/>
<gene>
    <name evidence="7" type="ORF">SAMN05216564_10743</name>
</gene>
<dbReference type="Proteomes" id="UP000199079">
    <property type="component" value="Unassembled WGS sequence"/>
</dbReference>
<keyword evidence="3" id="KW-0378">Hydrolase</keyword>
<evidence type="ECO:0000313" key="7">
    <source>
        <dbReference type="EMBL" id="SDY62634.1"/>
    </source>
</evidence>
<evidence type="ECO:0000313" key="8">
    <source>
        <dbReference type="Proteomes" id="UP000199079"/>
    </source>
</evidence>
<evidence type="ECO:0000256" key="1">
    <source>
        <dbReference type="ARBA" id="ARBA00022670"/>
    </source>
</evidence>
<keyword evidence="1" id="KW-0645">Protease</keyword>
<keyword evidence="4" id="KW-0862">Zinc</keyword>
<evidence type="ECO:0000256" key="2">
    <source>
        <dbReference type="ARBA" id="ARBA00022723"/>
    </source>
</evidence>
<evidence type="ECO:0000256" key="3">
    <source>
        <dbReference type="ARBA" id="ARBA00022801"/>
    </source>
</evidence>
<dbReference type="EMBL" id="FNPC01000007">
    <property type="protein sequence ID" value="SDY62634.1"/>
    <property type="molecule type" value="Genomic_DNA"/>
</dbReference>
<keyword evidence="2" id="KW-0479">Metal-binding</keyword>
<evidence type="ECO:0000259" key="6">
    <source>
        <dbReference type="Pfam" id="PF14464"/>
    </source>
</evidence>
<evidence type="ECO:0000256" key="5">
    <source>
        <dbReference type="ARBA" id="ARBA00023049"/>
    </source>
</evidence>
<dbReference type="OrthoDB" id="350499at2157"/>
<accession>A0A1H3LFA4</accession>
<dbReference type="GO" id="GO:0006508">
    <property type="term" value="P:proteolysis"/>
    <property type="evidence" value="ECO:0007669"/>
    <property type="project" value="UniProtKB-KW"/>
</dbReference>
<dbReference type="Pfam" id="PF14464">
    <property type="entry name" value="Prok-JAB"/>
    <property type="match status" value="1"/>
</dbReference>
<evidence type="ECO:0000256" key="4">
    <source>
        <dbReference type="ARBA" id="ARBA00022833"/>
    </source>
</evidence>
<proteinExistence type="predicted"/>
<dbReference type="RefSeq" id="WP_092733567.1">
    <property type="nucleotide sequence ID" value="NZ_FNPC01000007.1"/>
</dbReference>
<dbReference type="SUPFAM" id="SSF102712">
    <property type="entry name" value="JAB1/MPN domain"/>
    <property type="match status" value="1"/>
</dbReference>